<proteinExistence type="predicted"/>
<dbReference type="PROSITE" id="PS50853">
    <property type="entry name" value="FN3"/>
    <property type="match status" value="1"/>
</dbReference>
<dbReference type="GO" id="GO:0035097">
    <property type="term" value="C:histone methyltransferase complex"/>
    <property type="evidence" value="ECO:0007669"/>
    <property type="project" value="TreeGrafter"/>
</dbReference>
<dbReference type="PANTHER" id="PTHR46003">
    <property type="entry name" value="HOST CELL FACTOR"/>
    <property type="match status" value="1"/>
</dbReference>
<feature type="compositionally biased region" description="Polar residues" evidence="2">
    <location>
        <begin position="109"/>
        <end position="131"/>
    </location>
</feature>
<feature type="compositionally biased region" description="Polar residues" evidence="2">
    <location>
        <begin position="43"/>
        <end position="57"/>
    </location>
</feature>
<dbReference type="OrthoDB" id="10001928at2759"/>
<dbReference type="PANTHER" id="PTHR46003:SF1">
    <property type="entry name" value="HOST CELL FACTOR"/>
    <property type="match status" value="1"/>
</dbReference>
<evidence type="ECO:0000313" key="5">
    <source>
        <dbReference type="Proteomes" id="UP000230423"/>
    </source>
</evidence>
<reference evidence="4 5" key="1">
    <citation type="submission" date="2015-09" db="EMBL/GenBank/DDBJ databases">
        <title>Draft genome of the parasitic nematode Teladorsagia circumcincta isolate WARC Sus (inbred).</title>
        <authorList>
            <person name="Mitreva M."/>
        </authorList>
    </citation>
    <scope>NUCLEOTIDE SEQUENCE [LARGE SCALE GENOMIC DNA]</scope>
    <source>
        <strain evidence="4 5">S</strain>
    </source>
</reference>
<keyword evidence="5" id="KW-1185">Reference proteome</keyword>
<dbReference type="GO" id="GO:0003713">
    <property type="term" value="F:transcription coactivator activity"/>
    <property type="evidence" value="ECO:0007669"/>
    <property type="project" value="TreeGrafter"/>
</dbReference>
<organism evidence="4 5">
    <name type="scientific">Teladorsagia circumcincta</name>
    <name type="common">Brown stomach worm</name>
    <name type="synonym">Ostertagia circumcincta</name>
    <dbReference type="NCBI Taxonomy" id="45464"/>
    <lineage>
        <taxon>Eukaryota</taxon>
        <taxon>Metazoa</taxon>
        <taxon>Ecdysozoa</taxon>
        <taxon>Nematoda</taxon>
        <taxon>Chromadorea</taxon>
        <taxon>Rhabditida</taxon>
        <taxon>Rhabditina</taxon>
        <taxon>Rhabditomorpha</taxon>
        <taxon>Strongyloidea</taxon>
        <taxon>Trichostrongylidae</taxon>
        <taxon>Teladorsagia</taxon>
    </lineage>
</organism>
<evidence type="ECO:0000256" key="1">
    <source>
        <dbReference type="ARBA" id="ARBA00022441"/>
    </source>
</evidence>
<keyword evidence="1" id="KW-0880">Kelch repeat</keyword>
<feature type="compositionally biased region" description="Low complexity" evidence="2">
    <location>
        <begin position="180"/>
        <end position="203"/>
    </location>
</feature>
<evidence type="ECO:0000313" key="4">
    <source>
        <dbReference type="EMBL" id="PIO64654.1"/>
    </source>
</evidence>
<dbReference type="InterPro" id="IPR003961">
    <property type="entry name" value="FN3_dom"/>
</dbReference>
<feature type="compositionally biased region" description="Polar residues" evidence="2">
    <location>
        <begin position="161"/>
        <end position="179"/>
    </location>
</feature>
<evidence type="ECO:0000256" key="2">
    <source>
        <dbReference type="SAM" id="MobiDB-lite"/>
    </source>
</evidence>
<dbReference type="Gene3D" id="2.60.40.10">
    <property type="entry name" value="Immunoglobulins"/>
    <property type="match status" value="2"/>
</dbReference>
<sequence length="374" mass="39268">VMYVQGGVPVGTSAVVLARGAAPMGAGVDQPAPLPLAPHQQPSISTQGTTYTAPSNSRPHDEAALPQNLFDELPADEQSPPSPPKQRAAESSGPSLPAESEPPQLSLERPSSQEAPQDPQCSSESTGSAKSQPMVPTDPTQDSKPPDASEPTARNPGEVQEPQQPSQDEGPSVVSDPTVQNSMSQEQSSSHQEQPQEQSSSLPADPPVPVAQAPQSSQAGSIGTEQPIPSTSQASQQAAPANEQNFNQCTKREPEESPAGNHGSDFDVGMHAGQVNFLRKAELEPGTAYRFRIAGINSIGRGPWSEISAFKTCLPGFPGAPSSIKITKGQDGAQLTWEPPQNVAGRISEYSVYLAVRNTSGASDNQLAFMRLVY</sequence>
<gene>
    <name evidence="4" type="ORF">TELCIR_13705</name>
</gene>
<dbReference type="Proteomes" id="UP000230423">
    <property type="component" value="Unassembled WGS sequence"/>
</dbReference>
<name>A0A2G9U390_TELCI</name>
<dbReference type="AlphaFoldDB" id="A0A2G9U390"/>
<dbReference type="InterPro" id="IPR036116">
    <property type="entry name" value="FN3_sf"/>
</dbReference>
<evidence type="ECO:0000259" key="3">
    <source>
        <dbReference type="PROSITE" id="PS50853"/>
    </source>
</evidence>
<feature type="domain" description="Fibronectin type-III" evidence="3">
    <location>
        <begin position="213"/>
        <end position="315"/>
    </location>
</feature>
<dbReference type="SUPFAM" id="SSF49265">
    <property type="entry name" value="Fibronectin type III"/>
    <property type="match status" value="1"/>
</dbReference>
<dbReference type="InterPro" id="IPR013783">
    <property type="entry name" value="Ig-like_fold"/>
</dbReference>
<feature type="region of interest" description="Disordered" evidence="2">
    <location>
        <begin position="24"/>
        <end position="268"/>
    </location>
</feature>
<feature type="compositionally biased region" description="Low complexity" evidence="2">
    <location>
        <begin position="210"/>
        <end position="219"/>
    </location>
</feature>
<dbReference type="CDD" id="cd00063">
    <property type="entry name" value="FN3"/>
    <property type="match status" value="2"/>
</dbReference>
<feature type="non-terminal residue" evidence="4">
    <location>
        <position position="1"/>
    </location>
</feature>
<protein>
    <recommendedName>
        <fullName evidence="3">Fibronectin type-III domain-containing protein</fullName>
    </recommendedName>
</protein>
<dbReference type="GO" id="GO:0006338">
    <property type="term" value="P:chromatin remodeling"/>
    <property type="evidence" value="ECO:0007669"/>
    <property type="project" value="TreeGrafter"/>
</dbReference>
<dbReference type="InterPro" id="IPR043536">
    <property type="entry name" value="HCF1/2"/>
</dbReference>
<dbReference type="EMBL" id="KZ349710">
    <property type="protein sequence ID" value="PIO64654.1"/>
    <property type="molecule type" value="Genomic_DNA"/>
</dbReference>
<accession>A0A2G9U390</accession>
<feature type="compositionally biased region" description="Low complexity" evidence="2">
    <location>
        <begin position="226"/>
        <end position="241"/>
    </location>
</feature>